<evidence type="ECO:0000313" key="1">
    <source>
        <dbReference type="EMBL" id="ODJ88220.1"/>
    </source>
</evidence>
<organism evidence="1 2">
    <name type="scientific">Candidatus Thiodiazotropha endolucinida</name>
    <dbReference type="NCBI Taxonomy" id="1655433"/>
    <lineage>
        <taxon>Bacteria</taxon>
        <taxon>Pseudomonadati</taxon>
        <taxon>Pseudomonadota</taxon>
        <taxon>Gammaproteobacteria</taxon>
        <taxon>Chromatiales</taxon>
        <taxon>Sedimenticolaceae</taxon>
        <taxon>Candidatus Thiodiazotropha</taxon>
    </lineage>
</organism>
<reference evidence="1 2" key="1">
    <citation type="submission" date="2016-06" db="EMBL/GenBank/DDBJ databases">
        <title>Genome sequence of endosymbiont of Candidatus Endolucinida thiodiazotropha.</title>
        <authorList>
            <person name="Poehlein A."/>
            <person name="Koenig S."/>
            <person name="Heiden S.E."/>
            <person name="Thuermer A."/>
            <person name="Voget S."/>
            <person name="Daniel R."/>
            <person name="Markert S."/>
            <person name="Gros O."/>
            <person name="Schweder T."/>
        </authorList>
    </citation>
    <scope>NUCLEOTIDE SEQUENCE [LARGE SCALE GENOMIC DNA]</scope>
    <source>
        <strain evidence="1 2">COS</strain>
    </source>
</reference>
<dbReference type="EMBL" id="MARB01000007">
    <property type="protein sequence ID" value="ODJ88220.1"/>
    <property type="molecule type" value="Genomic_DNA"/>
</dbReference>
<evidence type="ECO:0000313" key="2">
    <source>
        <dbReference type="Proteomes" id="UP000094769"/>
    </source>
</evidence>
<accession>A0A7Z0VMU7</accession>
<name>A0A7Z0VMU7_9GAMM</name>
<gene>
    <name evidence="1" type="ORF">CODIS_16330</name>
</gene>
<comment type="caution">
    <text evidence="1">The sequence shown here is derived from an EMBL/GenBank/DDBJ whole genome shotgun (WGS) entry which is preliminary data.</text>
</comment>
<keyword evidence="2" id="KW-1185">Reference proteome</keyword>
<dbReference type="Proteomes" id="UP000094769">
    <property type="component" value="Unassembled WGS sequence"/>
</dbReference>
<proteinExistence type="predicted"/>
<sequence>MKQTKNHTSITTHASDVRLIVVMGHRVITNGGYKITRSNAQ</sequence>
<protein>
    <submittedName>
        <fullName evidence="1">Uncharacterized protein</fullName>
    </submittedName>
</protein>
<dbReference type="AlphaFoldDB" id="A0A7Z0VMU7"/>